<evidence type="ECO:0000313" key="1">
    <source>
        <dbReference type="EMBL" id="KAJ8684383.1"/>
    </source>
</evidence>
<dbReference type="Proteomes" id="UP001239111">
    <property type="component" value="Chromosome 1"/>
</dbReference>
<keyword evidence="2" id="KW-1185">Reference proteome</keyword>
<accession>A0ACC2PLR3</accession>
<proteinExistence type="predicted"/>
<gene>
    <name evidence="1" type="ORF">QAD02_020175</name>
</gene>
<name>A0ACC2PLR3_9HYME</name>
<reference evidence="1" key="1">
    <citation type="submission" date="2023-04" db="EMBL/GenBank/DDBJ databases">
        <title>A chromosome-level genome assembly of the parasitoid wasp Eretmocerus hayati.</title>
        <authorList>
            <person name="Zhong Y."/>
            <person name="Liu S."/>
            <person name="Liu Y."/>
        </authorList>
    </citation>
    <scope>NUCLEOTIDE SEQUENCE</scope>
    <source>
        <strain evidence="1">ZJU_SS_LIU_2023</strain>
    </source>
</reference>
<evidence type="ECO:0000313" key="2">
    <source>
        <dbReference type="Proteomes" id="UP001239111"/>
    </source>
</evidence>
<dbReference type="EMBL" id="CM056741">
    <property type="protein sequence ID" value="KAJ8684383.1"/>
    <property type="molecule type" value="Genomic_DNA"/>
</dbReference>
<comment type="caution">
    <text evidence="1">The sequence shown here is derived from an EMBL/GenBank/DDBJ whole genome shotgun (WGS) entry which is preliminary data.</text>
</comment>
<protein>
    <submittedName>
        <fullName evidence="1">Uncharacterized protein</fullName>
    </submittedName>
</protein>
<sequence length="116" mass="12697">MLFVPFSVPSYSATPQHQPNHPVASHQPHHPLQPPAGAQAQIITQQPGQLPQLNHLNHQGIVQSPTNQPTIHSSSCSPQQQATTPNKKEMNCKKPFNTALVTDKGFYFTSNVVLFG</sequence>
<organism evidence="1 2">
    <name type="scientific">Eretmocerus hayati</name>
    <dbReference type="NCBI Taxonomy" id="131215"/>
    <lineage>
        <taxon>Eukaryota</taxon>
        <taxon>Metazoa</taxon>
        <taxon>Ecdysozoa</taxon>
        <taxon>Arthropoda</taxon>
        <taxon>Hexapoda</taxon>
        <taxon>Insecta</taxon>
        <taxon>Pterygota</taxon>
        <taxon>Neoptera</taxon>
        <taxon>Endopterygota</taxon>
        <taxon>Hymenoptera</taxon>
        <taxon>Apocrita</taxon>
        <taxon>Proctotrupomorpha</taxon>
        <taxon>Chalcidoidea</taxon>
        <taxon>Aphelinidae</taxon>
        <taxon>Aphelininae</taxon>
        <taxon>Eretmocerus</taxon>
    </lineage>
</organism>